<name>A0A6G1G4G1_9PEZI</name>
<proteinExistence type="predicted"/>
<accession>A0A6G1G4G1</accession>
<reference evidence="4" key="2">
    <citation type="submission" date="2020-04" db="EMBL/GenBank/DDBJ databases">
        <authorList>
            <consortium name="NCBI Genome Project"/>
        </authorList>
    </citation>
    <scope>NUCLEOTIDE SEQUENCE</scope>
    <source>
        <strain evidence="4">CBS 781.70</strain>
    </source>
</reference>
<evidence type="ECO:0000313" key="2">
    <source>
        <dbReference type="EMBL" id="KAF1812800.1"/>
    </source>
</evidence>
<keyword evidence="2 4" id="KW-0489">Methyltransferase</keyword>
<dbReference type="RefSeq" id="XP_033534431.1">
    <property type="nucleotide sequence ID" value="XM_033678081.1"/>
</dbReference>
<dbReference type="GeneID" id="54418651"/>
<dbReference type="AlphaFoldDB" id="A0A6G1G4G1"/>
<dbReference type="EMBL" id="ML975156">
    <property type="protein sequence ID" value="KAF1812800.1"/>
    <property type="molecule type" value="Genomic_DNA"/>
</dbReference>
<dbReference type="GO" id="GO:0008168">
    <property type="term" value="F:methyltransferase activity"/>
    <property type="evidence" value="ECO:0007669"/>
    <property type="project" value="UniProtKB-KW"/>
</dbReference>
<feature type="domain" description="Methyltransferase" evidence="1">
    <location>
        <begin position="45"/>
        <end position="151"/>
    </location>
</feature>
<reference evidence="2 4" key="1">
    <citation type="submission" date="2020-01" db="EMBL/GenBank/DDBJ databases">
        <authorList>
            <consortium name="DOE Joint Genome Institute"/>
            <person name="Haridas S."/>
            <person name="Albert R."/>
            <person name="Binder M."/>
            <person name="Bloem J."/>
            <person name="Labutti K."/>
            <person name="Salamov A."/>
            <person name="Andreopoulos B."/>
            <person name="Baker S.E."/>
            <person name="Barry K."/>
            <person name="Bills G."/>
            <person name="Bluhm B.H."/>
            <person name="Cannon C."/>
            <person name="Castanera R."/>
            <person name="Culley D.E."/>
            <person name="Daum C."/>
            <person name="Ezra D."/>
            <person name="Gonzalez J.B."/>
            <person name="Henrissat B."/>
            <person name="Kuo A."/>
            <person name="Liang C."/>
            <person name="Lipzen A."/>
            <person name="Lutzoni F."/>
            <person name="Magnuson J."/>
            <person name="Mondo S."/>
            <person name="Nolan M."/>
            <person name="Ohm R."/>
            <person name="Pangilinan J."/>
            <person name="Park H.-J."/>
            <person name="Ramirez L."/>
            <person name="Alfaro M."/>
            <person name="Sun H."/>
            <person name="Tritt A."/>
            <person name="Yoshinaga Y."/>
            <person name="Zwiers L.-H."/>
            <person name="Turgeon B.G."/>
            <person name="Goodwin S.B."/>
            <person name="Spatafora J.W."/>
            <person name="Crous P.W."/>
            <person name="Grigoriev I.V."/>
        </authorList>
    </citation>
    <scope>NUCLEOTIDE SEQUENCE</scope>
    <source>
        <strain evidence="2 4">CBS 781.70</strain>
    </source>
</reference>
<keyword evidence="2" id="KW-0808">Transferase</keyword>
<dbReference type="Pfam" id="PF13649">
    <property type="entry name" value="Methyltransf_25"/>
    <property type="match status" value="1"/>
</dbReference>
<dbReference type="PANTHER" id="PTHR43591:SF24">
    <property type="entry name" value="2-METHOXY-6-POLYPRENYL-1,4-BENZOQUINOL METHYLASE, MITOCHONDRIAL"/>
    <property type="match status" value="1"/>
</dbReference>
<evidence type="ECO:0000313" key="3">
    <source>
        <dbReference type="Proteomes" id="UP000504638"/>
    </source>
</evidence>
<evidence type="ECO:0000313" key="4">
    <source>
        <dbReference type="RefSeq" id="XP_033534431.1"/>
    </source>
</evidence>
<dbReference type="GO" id="GO:0032259">
    <property type="term" value="P:methylation"/>
    <property type="evidence" value="ECO:0007669"/>
    <property type="project" value="UniProtKB-KW"/>
</dbReference>
<evidence type="ECO:0000259" key="1">
    <source>
        <dbReference type="Pfam" id="PF13649"/>
    </source>
</evidence>
<keyword evidence="3" id="KW-1185">Reference proteome</keyword>
<dbReference type="InterPro" id="IPR029063">
    <property type="entry name" value="SAM-dependent_MTases_sf"/>
</dbReference>
<dbReference type="SUPFAM" id="SSF53335">
    <property type="entry name" value="S-adenosyl-L-methionine-dependent methyltransferases"/>
    <property type="match status" value="1"/>
</dbReference>
<reference evidence="4" key="3">
    <citation type="submission" date="2025-04" db="UniProtKB">
        <authorList>
            <consortium name="RefSeq"/>
        </authorList>
    </citation>
    <scope>IDENTIFICATION</scope>
    <source>
        <strain evidence="4">CBS 781.70</strain>
    </source>
</reference>
<dbReference type="CDD" id="cd02440">
    <property type="entry name" value="AdoMet_MTases"/>
    <property type="match status" value="1"/>
</dbReference>
<sequence length="289" mass="32324">MFPSSNENKSYTMGHTKSSTASHATRTIYSDASFLLPYIQPYYQILDIGCGPGTITAGFSELVPHGSVTGIDLGHTILQQARENTHALIARSPDVPRGETTYQEGDVVVGLKFEDNTFDVVFASQVLIHLPEQVSVVRALNEMRRLVKPGGIVATRDGAKMLFYPDYNLEKLWEQNLLKGIGLDEWPGPKMRGHYRQAGFDVDGLRENGQKQVIIGVGSNVYAGTMDERKAYIRTFTRRFNPGEPFRECWIKVGISEEEIQDCIGAFEKWANTEDAWATTVQSEVLAWK</sequence>
<dbReference type="OrthoDB" id="10017101at2759"/>
<dbReference type="InterPro" id="IPR041698">
    <property type="entry name" value="Methyltransf_25"/>
</dbReference>
<dbReference type="Proteomes" id="UP000504638">
    <property type="component" value="Unplaced"/>
</dbReference>
<dbReference type="Gene3D" id="3.40.50.150">
    <property type="entry name" value="Vaccinia Virus protein VP39"/>
    <property type="match status" value="1"/>
</dbReference>
<organism evidence="2">
    <name type="scientific">Eremomyces bilateralis CBS 781.70</name>
    <dbReference type="NCBI Taxonomy" id="1392243"/>
    <lineage>
        <taxon>Eukaryota</taxon>
        <taxon>Fungi</taxon>
        <taxon>Dikarya</taxon>
        <taxon>Ascomycota</taxon>
        <taxon>Pezizomycotina</taxon>
        <taxon>Dothideomycetes</taxon>
        <taxon>Dothideomycetes incertae sedis</taxon>
        <taxon>Eremomycetales</taxon>
        <taxon>Eremomycetaceae</taxon>
        <taxon>Eremomyces</taxon>
    </lineage>
</organism>
<gene>
    <name evidence="2 4" type="ORF">P152DRAFT_448919</name>
</gene>
<protein>
    <submittedName>
        <fullName evidence="2 4">Arsenite methyltransferase</fullName>
    </submittedName>
</protein>
<dbReference type="PANTHER" id="PTHR43591">
    <property type="entry name" value="METHYLTRANSFERASE"/>
    <property type="match status" value="1"/>
</dbReference>